<dbReference type="Proteomes" id="UP001595957">
    <property type="component" value="Unassembled WGS sequence"/>
</dbReference>
<keyword evidence="4" id="KW-1185">Reference proteome</keyword>
<dbReference type="Gene3D" id="2.120.10.30">
    <property type="entry name" value="TolB, C-terminal domain"/>
    <property type="match status" value="1"/>
</dbReference>
<dbReference type="Pfam" id="PF08450">
    <property type="entry name" value="SGL"/>
    <property type="match status" value="1"/>
</dbReference>
<comment type="caution">
    <text evidence="3">The sequence shown here is derived from an EMBL/GenBank/DDBJ whole genome shotgun (WGS) entry which is preliminary data.</text>
</comment>
<dbReference type="InterPro" id="IPR005511">
    <property type="entry name" value="SMP-30"/>
</dbReference>
<dbReference type="RefSeq" id="WP_197486299.1">
    <property type="nucleotide sequence ID" value="NZ_JBHSFZ010000013.1"/>
</dbReference>
<evidence type="ECO:0000313" key="3">
    <source>
        <dbReference type="EMBL" id="MFC4594217.1"/>
    </source>
</evidence>
<protein>
    <submittedName>
        <fullName evidence="3">SMP-30/gluconolactonase/LRE family protein</fullName>
    </submittedName>
</protein>
<dbReference type="PRINTS" id="PR01790">
    <property type="entry name" value="SMP30FAMILY"/>
</dbReference>
<organism evidence="3 4">
    <name type="scientific">Sphingobium tyrosinilyticum</name>
    <dbReference type="NCBI Taxonomy" id="2715436"/>
    <lineage>
        <taxon>Bacteria</taxon>
        <taxon>Pseudomonadati</taxon>
        <taxon>Pseudomonadota</taxon>
        <taxon>Alphaproteobacteria</taxon>
        <taxon>Sphingomonadales</taxon>
        <taxon>Sphingomonadaceae</taxon>
        <taxon>Sphingobium</taxon>
    </lineage>
</organism>
<dbReference type="InterPro" id="IPR051262">
    <property type="entry name" value="SMP-30/CGR1_Lactonase"/>
</dbReference>
<reference evidence="4" key="1">
    <citation type="journal article" date="2019" name="Int. J. Syst. Evol. Microbiol.">
        <title>The Global Catalogue of Microorganisms (GCM) 10K type strain sequencing project: providing services to taxonomists for standard genome sequencing and annotation.</title>
        <authorList>
            <consortium name="The Broad Institute Genomics Platform"/>
            <consortium name="The Broad Institute Genome Sequencing Center for Infectious Disease"/>
            <person name="Wu L."/>
            <person name="Ma J."/>
        </authorList>
    </citation>
    <scope>NUCLEOTIDE SEQUENCE [LARGE SCALE GENOMIC DNA]</scope>
    <source>
        <strain evidence="4">NBRC 103632</strain>
    </source>
</reference>
<proteinExistence type="predicted"/>
<dbReference type="InterPro" id="IPR013658">
    <property type="entry name" value="SGL"/>
</dbReference>
<gene>
    <name evidence="3" type="ORF">ACFO3E_08425</name>
</gene>
<name>A0ABV9F008_9SPHN</name>
<dbReference type="SUPFAM" id="SSF63829">
    <property type="entry name" value="Calcium-dependent phosphotriesterase"/>
    <property type="match status" value="1"/>
</dbReference>
<dbReference type="PANTHER" id="PTHR47572:SF4">
    <property type="entry name" value="LACTONASE DRP35"/>
    <property type="match status" value="1"/>
</dbReference>
<dbReference type="EMBL" id="JBHSFZ010000013">
    <property type="protein sequence ID" value="MFC4594217.1"/>
    <property type="molecule type" value="Genomic_DNA"/>
</dbReference>
<evidence type="ECO:0000256" key="1">
    <source>
        <dbReference type="ARBA" id="ARBA00022801"/>
    </source>
</evidence>
<dbReference type="PANTHER" id="PTHR47572">
    <property type="entry name" value="LIPOPROTEIN-RELATED"/>
    <property type="match status" value="1"/>
</dbReference>
<accession>A0ABV9F008</accession>
<feature type="domain" description="SMP-30/Gluconolactonase/LRE-like region" evidence="2">
    <location>
        <begin position="16"/>
        <end position="269"/>
    </location>
</feature>
<evidence type="ECO:0000259" key="2">
    <source>
        <dbReference type="Pfam" id="PF08450"/>
    </source>
</evidence>
<sequence length="297" mass="31252">MILLSEPTVIVEGLNLPECPRWHDGALTFSDITAGRIYRLGMNDQAEIVHEEPDDFVGGLGFLANGDLLAVLSKQRKLLRIGPQGATEYADLTGLCRFVLNDMVVHGGRAYVSQPGFDIWTNEAHGMPDPTDIILVQPDGATKIAASDMMSPNGMAISPDGRTLYVAESTAMRITCFDIDPDSGALSNRRLFGALPQGGIPDGICLDNHGAVWSASPVAYSDGVVHSGLGVIRIAPSGDVTHCVSLAKGRRALACAIGGTNGGTLYICTVPEFEGPAAFSAAEGRLEKVSLANMGSL</sequence>
<evidence type="ECO:0000313" key="4">
    <source>
        <dbReference type="Proteomes" id="UP001595957"/>
    </source>
</evidence>
<dbReference type="InterPro" id="IPR011042">
    <property type="entry name" value="6-blade_b-propeller_TolB-like"/>
</dbReference>
<keyword evidence="1" id="KW-0378">Hydrolase</keyword>